<sequence>MSSLILHGRRFFELEKWRHLRFAMNVSFSTAADVSLHLQDGPKGHNFTVSNYLVESLGFTTKLAESISRKVSFNDKVNPDSVLSHRFSDLHHHYRLSTSAYSRWRSLAPKLQFLKSRGASTSELTEVNGLEGPTGRLKDKLLDWASRGIVKYFTLSRGLIKSNQTGFGLVRSDSAPDAGSTRSWAGYFGKPNRRFGFLGG</sequence>
<gene>
    <name evidence="2" type="primary">BnaC09g13910D</name>
    <name evidence="1" type="ORF">DARMORV10_C09P20130.1</name>
    <name evidence="2" type="ORF">GSBRNA2T00009133001</name>
</gene>
<reference evidence="2" key="2">
    <citation type="submission" date="2014-06" db="EMBL/GenBank/DDBJ databases">
        <authorList>
            <person name="Genoscope - CEA"/>
        </authorList>
    </citation>
    <scope>NUCLEOTIDE SEQUENCE</scope>
</reference>
<reference evidence="1" key="3">
    <citation type="submission" date="2021-01" db="EMBL/GenBank/DDBJ databases">
        <authorList>
            <consortium name="Genoscope - CEA"/>
            <person name="William W."/>
        </authorList>
    </citation>
    <scope>NUCLEOTIDE SEQUENCE</scope>
</reference>
<dbReference type="GO" id="GO:0009507">
    <property type="term" value="C:chloroplast"/>
    <property type="evidence" value="ECO:0000318"/>
    <property type="project" value="GO_Central"/>
</dbReference>
<proteinExistence type="predicted"/>
<dbReference type="AlphaFoldDB" id="A0A078G3F9"/>
<dbReference type="EMBL" id="HG994373">
    <property type="protein sequence ID" value="CAF1723206.1"/>
    <property type="molecule type" value="Genomic_DNA"/>
</dbReference>
<dbReference type="GO" id="GO:0009658">
    <property type="term" value="P:chloroplast organization"/>
    <property type="evidence" value="ECO:0000318"/>
    <property type="project" value="GO_Central"/>
</dbReference>
<evidence type="ECO:0000313" key="1">
    <source>
        <dbReference type="EMBL" id="CAF1723206.1"/>
    </source>
</evidence>
<name>A0A078G3F9_BRANA</name>
<organism evidence="2 3">
    <name type="scientific">Brassica napus</name>
    <name type="common">Rape</name>
    <dbReference type="NCBI Taxonomy" id="3708"/>
    <lineage>
        <taxon>Eukaryota</taxon>
        <taxon>Viridiplantae</taxon>
        <taxon>Streptophyta</taxon>
        <taxon>Embryophyta</taxon>
        <taxon>Tracheophyta</taxon>
        <taxon>Spermatophyta</taxon>
        <taxon>Magnoliopsida</taxon>
        <taxon>eudicotyledons</taxon>
        <taxon>Gunneridae</taxon>
        <taxon>Pentapetalae</taxon>
        <taxon>rosids</taxon>
        <taxon>malvids</taxon>
        <taxon>Brassicales</taxon>
        <taxon>Brassicaceae</taxon>
        <taxon>Brassiceae</taxon>
        <taxon>Brassica</taxon>
    </lineage>
</organism>
<evidence type="ECO:0000313" key="2">
    <source>
        <dbReference type="EMBL" id="CDY19512.1"/>
    </source>
</evidence>
<accession>A0A078G3F9</accession>
<dbReference type="Proteomes" id="UP001295469">
    <property type="component" value="Chromosome C09"/>
</dbReference>
<evidence type="ECO:0000313" key="3">
    <source>
        <dbReference type="Proteomes" id="UP000028999"/>
    </source>
</evidence>
<dbReference type="EMBL" id="LK032097">
    <property type="protein sequence ID" value="CDY19512.1"/>
    <property type="molecule type" value="Genomic_DNA"/>
</dbReference>
<reference evidence="2 3" key="1">
    <citation type="journal article" date="2014" name="Science">
        <title>Plant genetics. Early allopolyploid evolution in the post-Neolithic Brassica napus oilseed genome.</title>
        <authorList>
            <person name="Chalhoub B."/>
            <person name="Denoeud F."/>
            <person name="Liu S."/>
            <person name="Parkin I.A."/>
            <person name="Tang H."/>
            <person name="Wang X."/>
            <person name="Chiquet J."/>
            <person name="Belcram H."/>
            <person name="Tong C."/>
            <person name="Samans B."/>
            <person name="Correa M."/>
            <person name="Da Silva C."/>
            <person name="Just J."/>
            <person name="Falentin C."/>
            <person name="Koh C.S."/>
            <person name="Le Clainche I."/>
            <person name="Bernard M."/>
            <person name="Bento P."/>
            <person name="Noel B."/>
            <person name="Labadie K."/>
            <person name="Alberti A."/>
            <person name="Charles M."/>
            <person name="Arnaud D."/>
            <person name="Guo H."/>
            <person name="Daviaud C."/>
            <person name="Alamery S."/>
            <person name="Jabbari K."/>
            <person name="Zhao M."/>
            <person name="Edger P.P."/>
            <person name="Chelaifa H."/>
            <person name="Tack D."/>
            <person name="Lassalle G."/>
            <person name="Mestiri I."/>
            <person name="Schnel N."/>
            <person name="Le Paslier M.C."/>
            <person name="Fan G."/>
            <person name="Renault V."/>
            <person name="Bayer P.E."/>
            <person name="Golicz A.A."/>
            <person name="Manoli S."/>
            <person name="Lee T.H."/>
            <person name="Thi V.H."/>
            <person name="Chalabi S."/>
            <person name="Hu Q."/>
            <person name="Fan C."/>
            <person name="Tollenaere R."/>
            <person name="Lu Y."/>
            <person name="Battail C."/>
            <person name="Shen J."/>
            <person name="Sidebottom C.H."/>
            <person name="Wang X."/>
            <person name="Canaguier A."/>
            <person name="Chauveau A."/>
            <person name="Berard A."/>
            <person name="Deniot G."/>
            <person name="Guan M."/>
            <person name="Liu Z."/>
            <person name="Sun F."/>
            <person name="Lim Y.P."/>
            <person name="Lyons E."/>
            <person name="Town C.D."/>
            <person name="Bancroft I."/>
            <person name="Wang X."/>
            <person name="Meng J."/>
            <person name="Ma J."/>
            <person name="Pires J.C."/>
            <person name="King G.J."/>
            <person name="Brunel D."/>
            <person name="Delourme R."/>
            <person name="Renard M."/>
            <person name="Aury J.M."/>
            <person name="Adams K.L."/>
            <person name="Batley J."/>
            <person name="Snowdon R.J."/>
            <person name="Tost J."/>
            <person name="Edwards D."/>
            <person name="Zhou Y."/>
            <person name="Hua W."/>
            <person name="Sharpe A.G."/>
            <person name="Paterson A.H."/>
            <person name="Guan C."/>
            <person name="Wincker P."/>
        </authorList>
    </citation>
    <scope>NUCLEOTIDE SEQUENCE [LARGE SCALE GENOMIC DNA]</scope>
    <source>
        <strain evidence="3">cv. Darmor-bzh</strain>
    </source>
</reference>
<protein>
    <submittedName>
        <fullName evidence="1">(rape) hypothetical protein</fullName>
    </submittedName>
    <submittedName>
        <fullName evidence="2">BnaC09g13910D protein</fullName>
    </submittedName>
</protein>
<dbReference type="PaxDb" id="3708-A0A078G3F9"/>
<dbReference type="Gramene" id="CDY19512">
    <property type="protein sequence ID" value="CDY19512"/>
    <property type="gene ID" value="GSBRNA2T00009133001"/>
</dbReference>
<keyword evidence="3" id="KW-1185">Reference proteome</keyword>
<dbReference type="Proteomes" id="UP000028999">
    <property type="component" value="Unassembled WGS sequence"/>
</dbReference>